<keyword evidence="3" id="KW-0143">Chaperone</keyword>
<sequence length="378" mass="40138">MSIGLYIHIPFCQQKCLYCDFPSVAGREDLYAAYTAALCREIAGKGGLLSVCTVDTVYIGGGTPTVLPAGCLEELGRCLRANVAVAAGAEFTFEANPGTLDGDKLAVLRANGANRVSLGVQAFDDGVLAAAGRIHTAAQAAEAVAAVRKAGFGRISIDLMYGLPGQTAAGFRAGLEQAAALPVEHVSVYGLKVEEGTPFARLAAEGRLVLPDEAEDEAMYDLAASFLPARGFARYEISNYARPGAECRHNLRYWRYEPYIGVGAAAHSFWQGERLANTADVQEYIARALAGESPLASRERPEAAVAMAEYAFLALRTAAGVSYEDFAARFGREFPRLYGAAADKLARQGLVTAGEGSLRLTEKGQKFGNIVFAAFLPD</sequence>
<gene>
    <name evidence="5" type="primary">hemW</name>
    <name evidence="5" type="ORF">Q4T40_12015</name>
</gene>
<comment type="similarity">
    <text evidence="1">Belongs to the anaerobic coproporphyrinogen-III oxidase family. HemW subfamily.</text>
</comment>
<evidence type="ECO:0000256" key="3">
    <source>
        <dbReference type="RuleBase" id="RU364116"/>
    </source>
</evidence>
<dbReference type="SUPFAM" id="SSF102114">
    <property type="entry name" value="Radical SAM enzymes"/>
    <property type="match status" value="1"/>
</dbReference>
<evidence type="ECO:0000256" key="1">
    <source>
        <dbReference type="ARBA" id="ARBA00006100"/>
    </source>
</evidence>
<accession>A0ABU3P1M1</accession>
<proteinExistence type="inferred from homology"/>
<dbReference type="RefSeq" id="WP_413780465.1">
    <property type="nucleotide sequence ID" value="NZ_JAUOZS010000001.1"/>
</dbReference>
<dbReference type="InterPro" id="IPR007197">
    <property type="entry name" value="rSAM"/>
</dbReference>
<dbReference type="Pfam" id="PF04055">
    <property type="entry name" value="Radical_SAM"/>
    <property type="match status" value="1"/>
</dbReference>
<dbReference type="SFLD" id="SFLDG01065">
    <property type="entry name" value="anaerobic_coproporphyrinogen-I"/>
    <property type="match status" value="1"/>
</dbReference>
<keyword evidence="3" id="KW-0408">Iron</keyword>
<evidence type="ECO:0000256" key="2">
    <source>
        <dbReference type="ARBA" id="ARBA00017228"/>
    </source>
</evidence>
<feature type="domain" description="Radical SAM core" evidence="4">
    <location>
        <begin position="1"/>
        <end position="233"/>
    </location>
</feature>
<dbReference type="CDD" id="cd01335">
    <property type="entry name" value="Radical_SAM"/>
    <property type="match status" value="1"/>
</dbReference>
<dbReference type="InterPro" id="IPR058240">
    <property type="entry name" value="rSAM_sf"/>
</dbReference>
<comment type="function">
    <text evidence="3">Probably acts as a heme chaperone, transferring heme to an unknown acceptor. Binds one molecule of heme per monomer, possibly covalently. Binds 1 [4Fe-4S] cluster. The cluster is coordinated with 3 cysteines and an exchangeable S-adenosyl-L-methionine.</text>
</comment>
<dbReference type="Pfam" id="PF06969">
    <property type="entry name" value="HemN_C"/>
    <property type="match status" value="1"/>
</dbReference>
<dbReference type="SMART" id="SM00729">
    <property type="entry name" value="Elp3"/>
    <property type="match status" value="1"/>
</dbReference>
<dbReference type="Gene3D" id="3.80.30.20">
    <property type="entry name" value="tm_1862 like domain"/>
    <property type="match status" value="1"/>
</dbReference>
<evidence type="ECO:0000313" key="6">
    <source>
        <dbReference type="Proteomes" id="UP001254848"/>
    </source>
</evidence>
<dbReference type="EMBL" id="JAUOZS010000001">
    <property type="protein sequence ID" value="MDT8901971.1"/>
    <property type="molecule type" value="Genomic_DNA"/>
</dbReference>
<organism evidence="5 6">
    <name type="scientific">Anaeroselena agilis</name>
    <dbReference type="NCBI Taxonomy" id="3063788"/>
    <lineage>
        <taxon>Bacteria</taxon>
        <taxon>Bacillati</taxon>
        <taxon>Bacillota</taxon>
        <taxon>Negativicutes</taxon>
        <taxon>Acetonemataceae</taxon>
        <taxon>Anaeroselena</taxon>
    </lineage>
</organism>
<dbReference type="PANTHER" id="PTHR13932:SF5">
    <property type="entry name" value="RADICAL S-ADENOSYL METHIONINE DOMAIN-CONTAINING PROTEIN 1, MITOCHONDRIAL"/>
    <property type="match status" value="1"/>
</dbReference>
<dbReference type="SFLD" id="SFLDS00029">
    <property type="entry name" value="Radical_SAM"/>
    <property type="match status" value="1"/>
</dbReference>
<comment type="subcellular location">
    <subcellularLocation>
        <location evidence="3">Cytoplasm</location>
    </subcellularLocation>
</comment>
<keyword evidence="3" id="KW-0479">Metal-binding</keyword>
<dbReference type="Proteomes" id="UP001254848">
    <property type="component" value="Unassembled WGS sequence"/>
</dbReference>
<keyword evidence="3" id="KW-0963">Cytoplasm</keyword>
<evidence type="ECO:0000259" key="4">
    <source>
        <dbReference type="PROSITE" id="PS51918"/>
    </source>
</evidence>
<dbReference type="PROSITE" id="PS51918">
    <property type="entry name" value="RADICAL_SAM"/>
    <property type="match status" value="1"/>
</dbReference>
<keyword evidence="3" id="KW-0949">S-adenosyl-L-methionine</keyword>
<keyword evidence="3" id="KW-0349">Heme</keyword>
<evidence type="ECO:0000313" key="5">
    <source>
        <dbReference type="EMBL" id="MDT8901971.1"/>
    </source>
</evidence>
<protein>
    <recommendedName>
        <fullName evidence="2 3">Heme chaperone HemW</fullName>
    </recommendedName>
</protein>
<dbReference type="InterPro" id="IPR006638">
    <property type="entry name" value="Elp3/MiaA/NifB-like_rSAM"/>
</dbReference>
<keyword evidence="6" id="KW-1185">Reference proteome</keyword>
<dbReference type="InterPro" id="IPR023404">
    <property type="entry name" value="rSAM_horseshoe"/>
</dbReference>
<dbReference type="NCBIfam" id="TIGR00539">
    <property type="entry name" value="hemN_rel"/>
    <property type="match status" value="1"/>
</dbReference>
<reference evidence="5 6" key="1">
    <citation type="submission" date="2023-07" db="EMBL/GenBank/DDBJ databases">
        <title>The novel representative of Negativicutes class, Anaeroselena agilis gen. nov. sp. nov.</title>
        <authorList>
            <person name="Prokofeva M.I."/>
            <person name="Elcheninov A.G."/>
            <person name="Klyukina A."/>
            <person name="Kublanov I.V."/>
            <person name="Frolov E.N."/>
            <person name="Podosokorskaya O.A."/>
        </authorList>
    </citation>
    <scope>NUCLEOTIDE SEQUENCE [LARGE SCALE GENOMIC DNA]</scope>
    <source>
        <strain evidence="5 6">4137-cl</strain>
    </source>
</reference>
<comment type="caution">
    <text evidence="5">The sequence shown here is derived from an EMBL/GenBank/DDBJ whole genome shotgun (WGS) entry which is preliminary data.</text>
</comment>
<keyword evidence="3" id="KW-0004">4Fe-4S</keyword>
<dbReference type="PANTHER" id="PTHR13932">
    <property type="entry name" value="COPROPORPHYRINIGEN III OXIDASE"/>
    <property type="match status" value="1"/>
</dbReference>
<name>A0ABU3P1M1_9FIRM</name>
<dbReference type="InterPro" id="IPR034505">
    <property type="entry name" value="Coproporphyrinogen-III_oxidase"/>
</dbReference>
<dbReference type="SFLD" id="SFLDG01082">
    <property type="entry name" value="B12-binding_domain_containing"/>
    <property type="match status" value="1"/>
</dbReference>
<dbReference type="InterPro" id="IPR004559">
    <property type="entry name" value="HemW-like"/>
</dbReference>
<keyword evidence="3" id="KW-0411">Iron-sulfur</keyword>
<dbReference type="InterPro" id="IPR010723">
    <property type="entry name" value="HemN_C"/>
</dbReference>
<dbReference type="SFLD" id="SFLDF00562">
    <property type="entry name" value="HemN-like__clustered_with_heat"/>
    <property type="match status" value="1"/>
</dbReference>
<dbReference type="SFLD" id="SFLDF00288">
    <property type="entry name" value="HemN-like__clustered_with_nucl"/>
    <property type="match status" value="1"/>
</dbReference>